<evidence type="ECO:0000313" key="1">
    <source>
        <dbReference type="EMBL" id="ELY68881.1"/>
    </source>
</evidence>
<dbReference type="AlphaFoldDB" id="L9Y5E8"/>
<organism evidence="1 2">
    <name type="scientific">Natrinema versiforme JCM 10478</name>
    <dbReference type="NCBI Taxonomy" id="1227496"/>
    <lineage>
        <taxon>Archaea</taxon>
        <taxon>Methanobacteriati</taxon>
        <taxon>Methanobacteriota</taxon>
        <taxon>Stenosarchaea group</taxon>
        <taxon>Halobacteria</taxon>
        <taxon>Halobacteriales</taxon>
        <taxon>Natrialbaceae</taxon>
        <taxon>Natrinema</taxon>
    </lineage>
</organism>
<dbReference type="RefSeq" id="WP_006430243.1">
    <property type="nucleotide sequence ID" value="NZ_AOID01000019.1"/>
</dbReference>
<keyword evidence="2" id="KW-1185">Reference proteome</keyword>
<dbReference type="PATRIC" id="fig|1227496.3.peg.1195"/>
<proteinExistence type="predicted"/>
<comment type="caution">
    <text evidence="1">The sequence shown here is derived from an EMBL/GenBank/DDBJ whole genome shotgun (WGS) entry which is preliminary data.</text>
</comment>
<dbReference type="STRING" id="1227496.C489_05928"/>
<sequence>MSESSEITHFEVTVKKGEHGETIDVIDIDATSEPDAHRKAKQRDDVYDVMTGCTTEYRLDENGGKVY</sequence>
<dbReference type="EMBL" id="AOID01000019">
    <property type="protein sequence ID" value="ELY68881.1"/>
    <property type="molecule type" value="Genomic_DNA"/>
</dbReference>
<reference evidence="1 2" key="1">
    <citation type="journal article" date="2014" name="PLoS Genet.">
        <title>Phylogenetically driven sequencing of extremely halophilic archaea reveals strategies for static and dynamic osmo-response.</title>
        <authorList>
            <person name="Becker E.A."/>
            <person name="Seitzer P.M."/>
            <person name="Tritt A."/>
            <person name="Larsen D."/>
            <person name="Krusor M."/>
            <person name="Yao A.I."/>
            <person name="Wu D."/>
            <person name="Madern D."/>
            <person name="Eisen J.A."/>
            <person name="Darling A.E."/>
            <person name="Facciotti M.T."/>
        </authorList>
    </citation>
    <scope>NUCLEOTIDE SEQUENCE [LARGE SCALE GENOMIC DNA]</scope>
    <source>
        <strain evidence="1 2">JCM 10478</strain>
    </source>
</reference>
<name>L9Y5E8_9EURY</name>
<gene>
    <name evidence="1" type="ORF">C489_05928</name>
</gene>
<protein>
    <submittedName>
        <fullName evidence="1">Uncharacterized protein</fullName>
    </submittedName>
</protein>
<accession>L9Y5E8</accession>
<dbReference type="Proteomes" id="UP000011632">
    <property type="component" value="Unassembled WGS sequence"/>
</dbReference>
<evidence type="ECO:0000313" key="2">
    <source>
        <dbReference type="Proteomes" id="UP000011632"/>
    </source>
</evidence>